<comment type="caution">
    <text evidence="5">The sequence shown here is derived from an EMBL/GenBank/DDBJ whole genome shotgun (WGS) entry which is preliminary data.</text>
</comment>
<gene>
    <name evidence="5" type="ORF">GALL_474470</name>
</gene>
<dbReference type="SUPFAM" id="SSF51197">
    <property type="entry name" value="Clavaminate synthase-like"/>
    <property type="match status" value="1"/>
</dbReference>
<dbReference type="InterPro" id="IPR011990">
    <property type="entry name" value="TPR-like_helical_dom_sf"/>
</dbReference>
<dbReference type="Gene3D" id="1.25.40.10">
    <property type="entry name" value="Tetratricopeptide repeat domain"/>
    <property type="match status" value="1"/>
</dbReference>
<accession>A0A1J5Q0B9</accession>
<feature type="domain" description="Aspartyl/asparaginy/proline hydroxylase" evidence="4">
    <location>
        <begin position="227"/>
        <end position="351"/>
    </location>
</feature>
<dbReference type="Gene3D" id="2.60.120.330">
    <property type="entry name" value="B-lactam Antibiotic, Isopenicillin N Synthase, Chain"/>
    <property type="match status" value="1"/>
</dbReference>
<evidence type="ECO:0000256" key="3">
    <source>
        <dbReference type="ARBA" id="ARBA00023002"/>
    </source>
</evidence>
<dbReference type="PROSITE" id="PS50005">
    <property type="entry name" value="TPR"/>
    <property type="match status" value="1"/>
</dbReference>
<evidence type="ECO:0000259" key="4">
    <source>
        <dbReference type="Pfam" id="PF05118"/>
    </source>
</evidence>
<evidence type="ECO:0000256" key="1">
    <source>
        <dbReference type="ARBA" id="ARBA00007730"/>
    </source>
</evidence>
<dbReference type="InterPro" id="IPR007803">
    <property type="entry name" value="Asp/Arg/Pro-Hydrxlase"/>
</dbReference>
<dbReference type="PANTHER" id="PTHR46332:SF5">
    <property type="entry name" value="ASPARTATE BETA-HYDROXYLASE DOMAIN CONTAINING 2"/>
    <property type="match status" value="1"/>
</dbReference>
<sequence>MRAIAASDPTRAMTILKRALELQPDNLGAWLNYAGLLRASGDSEAALNALDHALSVEPRSFHALLMKGSIFDRQGDMPQAGRTYALALLFTPPIDQLDPPTQTALARAREVYAKYLEDFSKEIWSAVDAKSGRRTAKDRQRVDRFLDIISGKKPSYQQKPTDYYFPGLPPIEFYDDEMFPWMPAFEGYFGDILGELQAELSRGFETFAPYVQLPLDAPVDQWKLLNHSDTWSSLAMKSNGRVVEKNAPRFPKTLEALALLPQPTVPNRSPVAIFSALKPRTKIPPHHGVSNTRMVVHLPLIVPEHCGFRVGSETRQWKPGKAWVFDDTIEHEAWNDSDQLRVILIADIWNPYLTDYEREMYSAILASVDEFHHEAVSYSESI</sequence>
<dbReference type="Pfam" id="PF05118">
    <property type="entry name" value="Asp_Arg_Hydrox"/>
    <property type="match status" value="1"/>
</dbReference>
<dbReference type="InterPro" id="IPR019734">
    <property type="entry name" value="TPR_rpt"/>
</dbReference>
<dbReference type="InterPro" id="IPR027443">
    <property type="entry name" value="IPNS-like_sf"/>
</dbReference>
<organism evidence="5">
    <name type="scientific">mine drainage metagenome</name>
    <dbReference type="NCBI Taxonomy" id="410659"/>
    <lineage>
        <taxon>unclassified sequences</taxon>
        <taxon>metagenomes</taxon>
        <taxon>ecological metagenomes</taxon>
    </lineage>
</organism>
<dbReference type="PANTHER" id="PTHR46332">
    <property type="entry name" value="ASPARTATE BETA-HYDROXYLASE DOMAIN-CONTAINING PROTEIN 2"/>
    <property type="match status" value="1"/>
</dbReference>
<keyword evidence="2" id="KW-0223">Dioxygenase</keyword>
<proteinExistence type="inferred from homology"/>
<dbReference type="SUPFAM" id="SSF48452">
    <property type="entry name" value="TPR-like"/>
    <property type="match status" value="1"/>
</dbReference>
<keyword evidence="3" id="KW-0560">Oxidoreductase</keyword>
<dbReference type="AlphaFoldDB" id="A0A1J5Q0B9"/>
<protein>
    <submittedName>
        <fullName evidence="5">Aspartyl/asparaginyl beta-hydroxylase</fullName>
    </submittedName>
</protein>
<dbReference type="InterPro" id="IPR051821">
    <property type="entry name" value="Asp/Asn_beta-hydroxylase"/>
</dbReference>
<reference evidence="5" key="1">
    <citation type="submission" date="2016-10" db="EMBL/GenBank/DDBJ databases">
        <title>Sequence of Gallionella enrichment culture.</title>
        <authorList>
            <person name="Poehlein A."/>
            <person name="Muehling M."/>
            <person name="Daniel R."/>
        </authorList>
    </citation>
    <scope>NUCLEOTIDE SEQUENCE</scope>
</reference>
<comment type="similarity">
    <text evidence="1">Belongs to the aspartyl/asparaginyl beta-hydroxylase family.</text>
</comment>
<dbReference type="EMBL" id="MLJW01003953">
    <property type="protein sequence ID" value="OIQ70939.1"/>
    <property type="molecule type" value="Genomic_DNA"/>
</dbReference>
<name>A0A1J5Q0B9_9ZZZZ</name>
<dbReference type="GO" id="GO:0051213">
    <property type="term" value="F:dioxygenase activity"/>
    <property type="evidence" value="ECO:0007669"/>
    <property type="project" value="UniProtKB-KW"/>
</dbReference>
<dbReference type="GO" id="GO:0016020">
    <property type="term" value="C:membrane"/>
    <property type="evidence" value="ECO:0007669"/>
    <property type="project" value="TreeGrafter"/>
</dbReference>
<evidence type="ECO:0000313" key="5">
    <source>
        <dbReference type="EMBL" id="OIQ70939.1"/>
    </source>
</evidence>
<dbReference type="Pfam" id="PF14559">
    <property type="entry name" value="TPR_19"/>
    <property type="match status" value="1"/>
</dbReference>
<evidence type="ECO:0000256" key="2">
    <source>
        <dbReference type="ARBA" id="ARBA00022964"/>
    </source>
</evidence>